<dbReference type="Gene3D" id="3.40.50.300">
    <property type="entry name" value="P-loop containing nucleotide triphosphate hydrolases"/>
    <property type="match status" value="1"/>
</dbReference>
<proteinExistence type="inferred from homology"/>
<dbReference type="SMART" id="SM00862">
    <property type="entry name" value="Trans_reg_C"/>
    <property type="match status" value="1"/>
</dbReference>
<evidence type="ECO:0000256" key="6">
    <source>
        <dbReference type="PROSITE-ProRule" id="PRU01091"/>
    </source>
</evidence>
<accession>A0A6F8YPP6</accession>
<dbReference type="SMART" id="SM01043">
    <property type="entry name" value="BTAD"/>
    <property type="match status" value="1"/>
</dbReference>
<dbReference type="Pfam" id="PF13191">
    <property type="entry name" value="AAA_16"/>
    <property type="match status" value="1"/>
</dbReference>
<feature type="repeat" description="TPR" evidence="5">
    <location>
        <begin position="716"/>
        <end position="749"/>
    </location>
</feature>
<feature type="region of interest" description="Disordered" evidence="7">
    <location>
        <begin position="248"/>
        <end position="267"/>
    </location>
</feature>
<dbReference type="Proteomes" id="UP000503011">
    <property type="component" value="Chromosome"/>
</dbReference>
<evidence type="ECO:0000256" key="7">
    <source>
        <dbReference type="SAM" id="MobiDB-lite"/>
    </source>
</evidence>
<evidence type="ECO:0000313" key="10">
    <source>
        <dbReference type="Proteomes" id="UP000503011"/>
    </source>
</evidence>
<keyword evidence="2" id="KW-0805">Transcription regulation</keyword>
<comment type="similarity">
    <text evidence="1">Belongs to the AfsR/DnrI/RedD regulatory family.</text>
</comment>
<evidence type="ECO:0000313" key="9">
    <source>
        <dbReference type="EMBL" id="BCB88107.1"/>
    </source>
</evidence>
<dbReference type="SUPFAM" id="SSF48452">
    <property type="entry name" value="TPR-like"/>
    <property type="match status" value="2"/>
</dbReference>
<dbReference type="AlphaFoldDB" id="A0A6F8YPP6"/>
<keyword evidence="10" id="KW-1185">Reference proteome</keyword>
<dbReference type="EMBL" id="AP022871">
    <property type="protein sequence ID" value="BCB88107.1"/>
    <property type="molecule type" value="Genomic_DNA"/>
</dbReference>
<reference evidence="9 10" key="2">
    <citation type="submission" date="2020-03" db="EMBL/GenBank/DDBJ databases">
        <authorList>
            <person name="Ichikawa N."/>
            <person name="Kimura A."/>
            <person name="Kitahashi Y."/>
            <person name="Uohara A."/>
        </authorList>
    </citation>
    <scope>NUCLEOTIDE SEQUENCE [LARGE SCALE GENOMIC DNA]</scope>
    <source>
        <strain evidence="9 10">NBRC 105367</strain>
    </source>
</reference>
<dbReference type="SUPFAM" id="SSF46894">
    <property type="entry name" value="C-terminal effector domain of the bipartite response regulators"/>
    <property type="match status" value="1"/>
</dbReference>
<sequence>MRYGVFGSVEVFGPDGPVSVGQPRHRALLAYLLLHANQTVTSRQLIEALWGGAEPSSALSQLHVAVSALRRALRDLGMTDVIRTRPGGYMMVLADDDLDAAVFDRQVRDARSAQRRGDWQACVRLLRPALAEWRGEALADVSAPYAAAARHRLHTSRLSARSLLAEAELALGHHDDLVGDLEDLVGQHPEHEQLVCQLMLAQHRCGRRSDALDTARAYRRRLATEQGLDPGLSFVQLERAILGADRSIDRPAPLRRTPRPPEAPPAHLPFDVHDFAGRHREIDQLDALLDQAGGYRPVLISGIAGVGKTALALRWGHRVREQFPDGQLYVNLRGFDTRRPPAQPLTVLHHFLRSLGLEPSALPDDPDEAAALFRSQLADRRVLIVLDNAASAEQIRPLLPGMTGCPVVLTSRNRLPSLIAHEGARLLTLAPLQPNEATHLLRRMLTRTPSDVTMEQLADRCAYLPLALRLAAAQLICHDQLTVADYVSQLDSGDTLSLLEHGIDDDIAVSSAFGVSYRTLTPAGRHLLRMLGLIPGPDFTLPAASALVGGTDAALHAPMAELVAANLVTEYRPHRYLLHDLLRSYAERICAVEENVAGRQAAARRLIHFYDQTVFDAYPLLMPRRPDTRRETIQPPIKPLHFTDRSTALSWIDHERDNLIAVIQLATQHDWHHEVLQLTADLYAYFVIRRRWTDWLVVLRIARASAETVTDAAALSSVENAFGVLYKQTGRFDLAEVHYQRAIDLATTAGEERAAASYTVNLAGLRIGQGNGADAVELMRTALAYPIYRDNPQYAITAQVNLGSALVELQRYDEAVDALDEALTSAFTLDDLQNACITYANLIEVALRRGQIQTARKHAEEQLRLAEELGDPLRTAVAADNLASTLLPDDPDTARQHWARAQRLYLELNHPLSTVLEPWLETLPSIHDHNELIHADENRRQRARRLL</sequence>
<gene>
    <name evidence="9" type="ORF">Psuf_054200</name>
</gene>
<dbReference type="KEGG" id="psuu:Psuf_054200"/>
<dbReference type="InterPro" id="IPR016032">
    <property type="entry name" value="Sig_transdc_resp-reg_C-effctor"/>
</dbReference>
<dbReference type="InterPro" id="IPR019734">
    <property type="entry name" value="TPR_rpt"/>
</dbReference>
<dbReference type="InterPro" id="IPR011990">
    <property type="entry name" value="TPR-like_helical_dom_sf"/>
</dbReference>
<reference evidence="9 10" key="1">
    <citation type="submission" date="2020-03" db="EMBL/GenBank/DDBJ databases">
        <title>Whole genome shotgun sequence of Phytohabitans suffuscus NBRC 105367.</title>
        <authorList>
            <person name="Komaki H."/>
            <person name="Tamura T."/>
        </authorList>
    </citation>
    <scope>NUCLEOTIDE SEQUENCE [LARGE SCALE GENOMIC DNA]</scope>
    <source>
        <strain evidence="9 10">NBRC 105367</strain>
    </source>
</reference>
<keyword evidence="5" id="KW-0802">TPR repeat</keyword>
<dbReference type="PROSITE" id="PS51755">
    <property type="entry name" value="OMPR_PHOB"/>
    <property type="match status" value="1"/>
</dbReference>
<evidence type="ECO:0000256" key="4">
    <source>
        <dbReference type="ARBA" id="ARBA00023163"/>
    </source>
</evidence>
<dbReference type="Gene3D" id="1.25.40.10">
    <property type="entry name" value="Tetratricopeptide repeat domain"/>
    <property type="match status" value="2"/>
</dbReference>
<dbReference type="PANTHER" id="PTHR35807">
    <property type="entry name" value="TRANSCRIPTIONAL REGULATOR REDD-RELATED"/>
    <property type="match status" value="1"/>
</dbReference>
<dbReference type="GO" id="GO:0000160">
    <property type="term" value="P:phosphorelay signal transduction system"/>
    <property type="evidence" value="ECO:0007669"/>
    <property type="project" value="InterPro"/>
</dbReference>
<dbReference type="InterPro" id="IPR036388">
    <property type="entry name" value="WH-like_DNA-bd_sf"/>
</dbReference>
<dbReference type="InterPro" id="IPR005158">
    <property type="entry name" value="BTAD"/>
</dbReference>
<evidence type="ECO:0000256" key="5">
    <source>
        <dbReference type="PROSITE-ProRule" id="PRU00339"/>
    </source>
</evidence>
<dbReference type="InterPro" id="IPR041664">
    <property type="entry name" value="AAA_16"/>
</dbReference>
<name>A0A6F8YPP6_9ACTN</name>
<organism evidence="9 10">
    <name type="scientific">Phytohabitans suffuscus</name>
    <dbReference type="NCBI Taxonomy" id="624315"/>
    <lineage>
        <taxon>Bacteria</taxon>
        <taxon>Bacillati</taxon>
        <taxon>Actinomycetota</taxon>
        <taxon>Actinomycetes</taxon>
        <taxon>Micromonosporales</taxon>
        <taxon>Micromonosporaceae</taxon>
    </lineage>
</organism>
<evidence type="ECO:0000256" key="3">
    <source>
        <dbReference type="ARBA" id="ARBA00023125"/>
    </source>
</evidence>
<dbReference type="PROSITE" id="PS50005">
    <property type="entry name" value="TPR"/>
    <property type="match status" value="1"/>
</dbReference>
<dbReference type="PANTHER" id="PTHR35807:SF1">
    <property type="entry name" value="TRANSCRIPTIONAL REGULATOR REDD"/>
    <property type="match status" value="1"/>
</dbReference>
<dbReference type="Pfam" id="PF03704">
    <property type="entry name" value="BTAD"/>
    <property type="match status" value="1"/>
</dbReference>
<dbReference type="InterPro" id="IPR027417">
    <property type="entry name" value="P-loop_NTPase"/>
</dbReference>
<dbReference type="SUPFAM" id="SSF52540">
    <property type="entry name" value="P-loop containing nucleoside triphosphate hydrolases"/>
    <property type="match status" value="1"/>
</dbReference>
<evidence type="ECO:0000259" key="8">
    <source>
        <dbReference type="PROSITE" id="PS51755"/>
    </source>
</evidence>
<dbReference type="PRINTS" id="PR00364">
    <property type="entry name" value="DISEASERSIST"/>
</dbReference>
<dbReference type="Pfam" id="PF13181">
    <property type="entry name" value="TPR_8"/>
    <property type="match status" value="2"/>
</dbReference>
<dbReference type="RefSeq" id="WP_173159418.1">
    <property type="nucleotide sequence ID" value="NZ_AP022871.1"/>
</dbReference>
<keyword evidence="3 6" id="KW-0238">DNA-binding</keyword>
<dbReference type="CDD" id="cd15831">
    <property type="entry name" value="BTAD"/>
    <property type="match status" value="1"/>
</dbReference>
<evidence type="ECO:0000256" key="2">
    <source>
        <dbReference type="ARBA" id="ARBA00023015"/>
    </source>
</evidence>
<feature type="domain" description="OmpR/PhoB-type" evidence="8">
    <location>
        <begin position="1"/>
        <end position="93"/>
    </location>
</feature>
<dbReference type="Pfam" id="PF00486">
    <property type="entry name" value="Trans_reg_C"/>
    <property type="match status" value="1"/>
</dbReference>
<feature type="DNA-binding region" description="OmpR/PhoB-type" evidence="6">
    <location>
        <begin position="1"/>
        <end position="93"/>
    </location>
</feature>
<dbReference type="Gene3D" id="1.10.10.10">
    <property type="entry name" value="Winged helix-like DNA-binding domain superfamily/Winged helix DNA-binding domain"/>
    <property type="match status" value="1"/>
</dbReference>
<dbReference type="InterPro" id="IPR051677">
    <property type="entry name" value="AfsR-DnrI-RedD_regulator"/>
</dbReference>
<dbReference type="SMART" id="SM00028">
    <property type="entry name" value="TPR"/>
    <property type="match status" value="3"/>
</dbReference>
<protein>
    <submittedName>
        <fullName evidence="9">SARP family transcriptional regulator</fullName>
    </submittedName>
</protein>
<evidence type="ECO:0000256" key="1">
    <source>
        <dbReference type="ARBA" id="ARBA00005820"/>
    </source>
</evidence>
<dbReference type="GO" id="GO:0006355">
    <property type="term" value="P:regulation of DNA-templated transcription"/>
    <property type="evidence" value="ECO:0007669"/>
    <property type="project" value="InterPro"/>
</dbReference>
<keyword evidence="4" id="KW-0804">Transcription</keyword>
<dbReference type="InterPro" id="IPR001867">
    <property type="entry name" value="OmpR/PhoB-type_DNA-bd"/>
</dbReference>
<dbReference type="GO" id="GO:0003677">
    <property type="term" value="F:DNA binding"/>
    <property type="evidence" value="ECO:0007669"/>
    <property type="project" value="UniProtKB-UniRule"/>
</dbReference>